<organism evidence="2 3">
    <name type="scientific">Nocardia goodfellowii</name>
    <dbReference type="NCBI Taxonomy" id="882446"/>
    <lineage>
        <taxon>Bacteria</taxon>
        <taxon>Bacillati</taxon>
        <taxon>Actinomycetota</taxon>
        <taxon>Actinomycetes</taxon>
        <taxon>Mycobacteriales</taxon>
        <taxon>Nocardiaceae</taxon>
        <taxon>Nocardia</taxon>
    </lineage>
</organism>
<dbReference type="Pfam" id="PF14155">
    <property type="entry name" value="DUF4307"/>
    <property type="match status" value="1"/>
</dbReference>
<dbReference type="RefSeq" id="WP_209887438.1">
    <property type="nucleotide sequence ID" value="NZ_JAGGMR010000001.1"/>
</dbReference>
<dbReference type="EMBL" id="JAGGMR010000001">
    <property type="protein sequence ID" value="MBP2189158.1"/>
    <property type="molecule type" value="Genomic_DNA"/>
</dbReference>
<reference evidence="2 3" key="1">
    <citation type="submission" date="2021-03" db="EMBL/GenBank/DDBJ databases">
        <title>Sequencing the genomes of 1000 actinobacteria strains.</title>
        <authorList>
            <person name="Klenk H.-P."/>
        </authorList>
    </citation>
    <scope>NUCLEOTIDE SEQUENCE [LARGE SCALE GENOMIC DNA]</scope>
    <source>
        <strain evidence="2 3">DSM 45516</strain>
    </source>
</reference>
<keyword evidence="1" id="KW-0812">Transmembrane</keyword>
<keyword evidence="3" id="KW-1185">Reference proteome</keyword>
<comment type="caution">
    <text evidence="2">The sequence shown here is derived from an EMBL/GenBank/DDBJ whole genome shotgun (WGS) entry which is preliminary data.</text>
</comment>
<sequence length="146" mass="15732">MSDAESTASARHADRYGKVPRPGRPWIPLVLSVLVVLAGVGVAFLGYQKYGPKDIEAEGLGYQQIDDSTMTVRFKVTRKDPGQAVVCFVRVMSSNSAEIGRREVLIPPQDRGSTVELTTTVKSSSRPSAGNVYGCTDEVPAYLRAG</sequence>
<evidence type="ECO:0000313" key="2">
    <source>
        <dbReference type="EMBL" id="MBP2189158.1"/>
    </source>
</evidence>
<gene>
    <name evidence="2" type="ORF">BJ987_002059</name>
</gene>
<accession>A0ABS4QDH3</accession>
<proteinExistence type="predicted"/>
<keyword evidence="1" id="KW-0472">Membrane</keyword>
<dbReference type="Proteomes" id="UP001519325">
    <property type="component" value="Unassembled WGS sequence"/>
</dbReference>
<evidence type="ECO:0000313" key="3">
    <source>
        <dbReference type="Proteomes" id="UP001519325"/>
    </source>
</evidence>
<evidence type="ECO:0008006" key="4">
    <source>
        <dbReference type="Google" id="ProtNLM"/>
    </source>
</evidence>
<evidence type="ECO:0000256" key="1">
    <source>
        <dbReference type="SAM" id="Phobius"/>
    </source>
</evidence>
<dbReference type="InterPro" id="IPR025443">
    <property type="entry name" value="DUF4307"/>
</dbReference>
<name>A0ABS4QDH3_9NOCA</name>
<keyword evidence="1" id="KW-1133">Transmembrane helix</keyword>
<protein>
    <recommendedName>
        <fullName evidence="4">DUF4307 domain-containing protein</fullName>
    </recommendedName>
</protein>
<feature type="transmembrane region" description="Helical" evidence="1">
    <location>
        <begin position="26"/>
        <end position="47"/>
    </location>
</feature>